<comment type="caution">
    <text evidence="2">The sequence shown here is derived from an EMBL/GenBank/DDBJ whole genome shotgun (WGS) entry which is preliminary data.</text>
</comment>
<dbReference type="Proteomes" id="UP000886111">
    <property type="component" value="Unassembled WGS sequence"/>
</dbReference>
<dbReference type="EMBL" id="DRTD01000077">
    <property type="protein sequence ID" value="HHE54340.1"/>
    <property type="molecule type" value="Genomic_DNA"/>
</dbReference>
<organism evidence="2">
    <name type="scientific">Caldithrix abyssi</name>
    <dbReference type="NCBI Taxonomy" id="187145"/>
    <lineage>
        <taxon>Bacteria</taxon>
        <taxon>Pseudomonadati</taxon>
        <taxon>Calditrichota</taxon>
        <taxon>Calditrichia</taxon>
        <taxon>Calditrichales</taxon>
        <taxon>Calditrichaceae</taxon>
        <taxon>Caldithrix</taxon>
    </lineage>
</organism>
<evidence type="ECO:0008006" key="3">
    <source>
        <dbReference type="Google" id="ProtNLM"/>
    </source>
</evidence>
<sequence>MKFSSLVLQGVLLSILSFHFQVLQAQPPKPETVYRLIYQAKPNEWYQQQAKLWEAEVKRNPQNPQAWRNYYFATRYAWPSERTHEAFKAKNEKMEQIIQGMEKAIPGTYEYYYIKYYHYAPYKKAKIEWLEKAYQLQPENPETYYSFLTHYAVTSQTNKFKTFAKKLYESKDIAPALLWYNYNALISCAPNSILFTNGDNDTYPVWILQQAKNIRPDVLVLNINLIRGYPEYLKELLATQNINIDPEQFSRKNLQTFLNGLIQKILEKSPKTKIYMGLTLNPAVFKNFEDKLYLVGLCYQYSEEDIDNLAILKKTITRKLMLDYLRVHWYDENYLANQVVDQINLNYAVIFMRLADHLALSGQKDEANYWQNFALYLAKKADDKNLIKFIESKNK</sequence>
<protein>
    <recommendedName>
        <fullName evidence="3">Tetratricopeptide repeat protein</fullName>
    </recommendedName>
</protein>
<keyword evidence="1" id="KW-0732">Signal</keyword>
<evidence type="ECO:0000313" key="2">
    <source>
        <dbReference type="EMBL" id="HHE54340.1"/>
    </source>
</evidence>
<reference evidence="2" key="1">
    <citation type="journal article" date="2020" name="mSystems">
        <title>Genome- and Community-Level Interaction Insights into Carbon Utilization and Element Cycling Functions of Hydrothermarchaeota in Hydrothermal Sediment.</title>
        <authorList>
            <person name="Zhou Z."/>
            <person name="Liu Y."/>
            <person name="Xu W."/>
            <person name="Pan J."/>
            <person name="Luo Z.H."/>
            <person name="Li M."/>
        </authorList>
    </citation>
    <scope>NUCLEOTIDE SEQUENCE [LARGE SCALE GENOMIC DNA]</scope>
    <source>
        <strain evidence="2">HyVt-76</strain>
    </source>
</reference>
<feature type="chain" id="PRO_5030964888" description="Tetratricopeptide repeat protein" evidence="1">
    <location>
        <begin position="26"/>
        <end position="395"/>
    </location>
</feature>
<proteinExistence type="predicted"/>
<accession>A0A7V5LIX2</accession>
<dbReference type="AlphaFoldDB" id="A0A7V5LIX2"/>
<gene>
    <name evidence="2" type="ORF">ENL21_01060</name>
</gene>
<feature type="signal peptide" evidence="1">
    <location>
        <begin position="1"/>
        <end position="25"/>
    </location>
</feature>
<evidence type="ECO:0000256" key="1">
    <source>
        <dbReference type="SAM" id="SignalP"/>
    </source>
</evidence>
<name>A0A7V5LIX2_CALAY</name>